<evidence type="ECO:0000313" key="1">
    <source>
        <dbReference type="EMBL" id="KAH7415911.1"/>
    </source>
</evidence>
<evidence type="ECO:0008006" key="3">
    <source>
        <dbReference type="Google" id="ProtNLM"/>
    </source>
</evidence>
<dbReference type="AlphaFoldDB" id="A0A8T2TAQ2"/>
<keyword evidence="2" id="KW-1185">Reference proteome</keyword>
<name>A0A8T2TAQ2_CERRI</name>
<proteinExistence type="predicted"/>
<dbReference type="OrthoDB" id="412285at2759"/>
<dbReference type="EMBL" id="CM035419">
    <property type="protein sequence ID" value="KAH7415911.1"/>
    <property type="molecule type" value="Genomic_DNA"/>
</dbReference>
<sequence length="309" mass="34902">MTDMGPLQYCLGIQLLQNADTSTISISQSTYIRSLLRKYNMEYCKGVATPLLLLSKYKGVATPLPTTLESVTPTSFDATPTQGFPYAHILGGIRYPVTCTRPDIYFVANYLSRFMQQPTTHHIQLLKRLLRYLQHTKDFALVYRTQSADPSSLSFIGYSDADWGGDKISLQSTSSSLYHFAGAALSWQSKKQDRVTLSSTEAEYVAMTQALKEGMWLEALLEETTLLPRKPLSLFCDNLSAIILAKNFKHSEKTKHIALKLQFIRELVQDESIQLVHVRTQYQWADYLTKSLARAKHEECSVHSGLDIS</sequence>
<comment type="caution">
    <text evidence="1">The sequence shown here is derived from an EMBL/GenBank/DDBJ whole genome shotgun (WGS) entry which is preliminary data.</text>
</comment>
<dbReference type="Proteomes" id="UP000825935">
    <property type="component" value="Chromosome 14"/>
</dbReference>
<accession>A0A8T2TAQ2</accession>
<dbReference type="CDD" id="cd09272">
    <property type="entry name" value="RNase_HI_RT_Ty1"/>
    <property type="match status" value="1"/>
</dbReference>
<gene>
    <name evidence="1" type="ORF">KP509_14G065700</name>
</gene>
<reference evidence="1" key="1">
    <citation type="submission" date="2021-08" db="EMBL/GenBank/DDBJ databases">
        <title>WGS assembly of Ceratopteris richardii.</title>
        <authorList>
            <person name="Marchant D.B."/>
            <person name="Chen G."/>
            <person name="Jenkins J."/>
            <person name="Shu S."/>
            <person name="Leebens-Mack J."/>
            <person name="Grimwood J."/>
            <person name="Schmutz J."/>
            <person name="Soltis P."/>
            <person name="Soltis D."/>
            <person name="Chen Z.-H."/>
        </authorList>
    </citation>
    <scope>NUCLEOTIDE SEQUENCE</scope>
    <source>
        <strain evidence="1">Whitten #5841</strain>
        <tissue evidence="1">Leaf</tissue>
    </source>
</reference>
<evidence type="ECO:0000313" key="2">
    <source>
        <dbReference type="Proteomes" id="UP000825935"/>
    </source>
</evidence>
<dbReference type="PANTHER" id="PTHR11439:SF467">
    <property type="entry name" value="INTEGRASE CATALYTIC DOMAIN-CONTAINING PROTEIN"/>
    <property type="match status" value="1"/>
</dbReference>
<organism evidence="1 2">
    <name type="scientific">Ceratopteris richardii</name>
    <name type="common">Triangle waterfern</name>
    <dbReference type="NCBI Taxonomy" id="49495"/>
    <lineage>
        <taxon>Eukaryota</taxon>
        <taxon>Viridiplantae</taxon>
        <taxon>Streptophyta</taxon>
        <taxon>Embryophyta</taxon>
        <taxon>Tracheophyta</taxon>
        <taxon>Polypodiopsida</taxon>
        <taxon>Polypodiidae</taxon>
        <taxon>Polypodiales</taxon>
        <taxon>Pteridineae</taxon>
        <taxon>Pteridaceae</taxon>
        <taxon>Parkerioideae</taxon>
        <taxon>Ceratopteris</taxon>
    </lineage>
</organism>
<protein>
    <recommendedName>
        <fullName evidence="3">Reverse transcriptase Ty1/copia-type domain-containing protein</fullName>
    </recommendedName>
</protein>
<dbReference type="PANTHER" id="PTHR11439">
    <property type="entry name" value="GAG-POL-RELATED RETROTRANSPOSON"/>
    <property type="match status" value="1"/>
</dbReference>